<comment type="caution">
    <text evidence="1">The sequence shown here is derived from an EMBL/GenBank/DDBJ whole genome shotgun (WGS) entry which is preliminary data.</text>
</comment>
<evidence type="ECO:0000313" key="1">
    <source>
        <dbReference type="EMBL" id="KKM18305.1"/>
    </source>
</evidence>
<proteinExistence type="predicted"/>
<gene>
    <name evidence="1" type="ORF">LCGC14_1666890</name>
</gene>
<sequence>EGPVSIGICSLCGEEREFTNYILPGSYDATLPGRPLTYWSHRITKKEEEDEE</sequence>
<organism evidence="1">
    <name type="scientific">marine sediment metagenome</name>
    <dbReference type="NCBI Taxonomy" id="412755"/>
    <lineage>
        <taxon>unclassified sequences</taxon>
        <taxon>metagenomes</taxon>
        <taxon>ecological metagenomes</taxon>
    </lineage>
</organism>
<name>A0A0F9KSC7_9ZZZZ</name>
<accession>A0A0F9KSC7</accession>
<protein>
    <submittedName>
        <fullName evidence="1">Uncharacterized protein</fullName>
    </submittedName>
</protein>
<dbReference type="AlphaFoldDB" id="A0A0F9KSC7"/>
<reference evidence="1" key="1">
    <citation type="journal article" date="2015" name="Nature">
        <title>Complex archaea that bridge the gap between prokaryotes and eukaryotes.</title>
        <authorList>
            <person name="Spang A."/>
            <person name="Saw J.H."/>
            <person name="Jorgensen S.L."/>
            <person name="Zaremba-Niedzwiedzka K."/>
            <person name="Martijn J."/>
            <person name="Lind A.E."/>
            <person name="van Eijk R."/>
            <person name="Schleper C."/>
            <person name="Guy L."/>
            <person name="Ettema T.J."/>
        </authorList>
    </citation>
    <scope>NUCLEOTIDE SEQUENCE</scope>
</reference>
<feature type="non-terminal residue" evidence="1">
    <location>
        <position position="1"/>
    </location>
</feature>
<dbReference type="EMBL" id="LAZR01014248">
    <property type="protein sequence ID" value="KKM18305.1"/>
    <property type="molecule type" value="Genomic_DNA"/>
</dbReference>